<evidence type="ECO:0008006" key="4">
    <source>
        <dbReference type="Google" id="ProtNLM"/>
    </source>
</evidence>
<feature type="region of interest" description="Disordered" evidence="1">
    <location>
        <begin position="320"/>
        <end position="346"/>
    </location>
</feature>
<comment type="caution">
    <text evidence="2">The sequence shown here is derived from an EMBL/GenBank/DDBJ whole genome shotgun (WGS) entry which is preliminary data.</text>
</comment>
<organism evidence="2 3">
    <name type="scientific">Novipirellula rosea</name>
    <dbReference type="NCBI Taxonomy" id="1031540"/>
    <lineage>
        <taxon>Bacteria</taxon>
        <taxon>Pseudomonadati</taxon>
        <taxon>Planctomycetota</taxon>
        <taxon>Planctomycetia</taxon>
        <taxon>Pirellulales</taxon>
        <taxon>Pirellulaceae</taxon>
        <taxon>Novipirellula</taxon>
    </lineage>
</organism>
<evidence type="ECO:0000313" key="3">
    <source>
        <dbReference type="Proteomes" id="UP001500840"/>
    </source>
</evidence>
<dbReference type="InterPro" id="IPR008947">
    <property type="entry name" value="PLipase_C/P1_nuclease_dom_sf"/>
</dbReference>
<dbReference type="Gene3D" id="1.10.575.10">
    <property type="entry name" value="P1 Nuclease"/>
    <property type="match status" value="1"/>
</dbReference>
<gene>
    <name evidence="2" type="ORF">GCM10023156_15900</name>
</gene>
<dbReference type="RefSeq" id="WP_345320939.1">
    <property type="nucleotide sequence ID" value="NZ_BAABGA010000018.1"/>
</dbReference>
<reference evidence="3" key="1">
    <citation type="journal article" date="2019" name="Int. J. Syst. Evol. Microbiol.">
        <title>The Global Catalogue of Microorganisms (GCM) 10K type strain sequencing project: providing services to taxonomists for standard genome sequencing and annotation.</title>
        <authorList>
            <consortium name="The Broad Institute Genomics Platform"/>
            <consortium name="The Broad Institute Genome Sequencing Center for Infectious Disease"/>
            <person name="Wu L."/>
            <person name="Ma J."/>
        </authorList>
    </citation>
    <scope>NUCLEOTIDE SEQUENCE [LARGE SCALE GENOMIC DNA]</scope>
    <source>
        <strain evidence="3">JCM 17759</strain>
    </source>
</reference>
<proteinExistence type="predicted"/>
<protein>
    <recommendedName>
        <fullName evidence="4">Phospholipase C/D domain-containing protein</fullName>
    </recommendedName>
</protein>
<dbReference type="SUPFAM" id="SSF48537">
    <property type="entry name" value="Phospholipase C/P1 nuclease"/>
    <property type="match status" value="1"/>
</dbReference>
<dbReference type="Proteomes" id="UP001500840">
    <property type="component" value="Unassembled WGS sequence"/>
</dbReference>
<keyword evidence="3" id="KW-1185">Reference proteome</keyword>
<accession>A0ABP8MIR5</accession>
<evidence type="ECO:0000313" key="2">
    <source>
        <dbReference type="EMBL" id="GAA4450153.1"/>
    </source>
</evidence>
<name>A0ABP8MIR5_9BACT</name>
<dbReference type="EMBL" id="BAABGA010000018">
    <property type="protein sequence ID" value="GAA4450153.1"/>
    <property type="molecule type" value="Genomic_DNA"/>
</dbReference>
<evidence type="ECO:0000256" key="1">
    <source>
        <dbReference type="SAM" id="MobiDB-lite"/>
    </source>
</evidence>
<sequence length="346" mass="40205">MKPLLSLLRAIHCRNTHHFFAIDALPLVASDSGIRLTQLLLRYHDHYLRGATDPDYRFRDYQNHVVHVSEGYWGGAPRVAHQWYDRLMKYLRTDRWTDAAHAAGVLSHYFTDPLQPLHTAHGERERVLHQPIEWSVQASYRSIFEDWKRSELQVVFQLAENPGWLGEAILHGARFANQKYDVLIQHYDLQKSVDNRAAAFDSISRAALAELVGLTVTGWACVLERIASEAEHIRGDSLPTFSLWQPFVAATIKTPFRLWANRIESKWIQDELESLVEEYQRTGQLRRHLPAEVDIVHRVVKIYHDELLWKQERQRRLQSRQTVTRVDKPADPPAETSVATPYRRAA</sequence>